<name>A0A9E8HH32_9ALTE</name>
<reference evidence="11" key="1">
    <citation type="submission" date="2022-07" db="EMBL/GenBank/DDBJ databases">
        <title>Alkalimarinus sp. nov., isolated from gut of a Alitta virens.</title>
        <authorList>
            <person name="Yang A.I."/>
            <person name="Shin N.-R."/>
        </authorList>
    </citation>
    <scope>NUCLEOTIDE SEQUENCE</scope>
    <source>
        <strain evidence="11">FA028</strain>
    </source>
</reference>
<feature type="coiled-coil region" evidence="8">
    <location>
        <begin position="530"/>
        <end position="557"/>
    </location>
</feature>
<dbReference type="EMBL" id="CP101527">
    <property type="protein sequence ID" value="UZW74548.1"/>
    <property type="molecule type" value="Genomic_DNA"/>
</dbReference>
<protein>
    <recommendedName>
        <fullName evidence="2">histidine kinase</fullName>
        <ecNumber evidence="2">2.7.13.3</ecNumber>
    </recommendedName>
</protein>
<evidence type="ECO:0000259" key="10">
    <source>
        <dbReference type="PROSITE" id="PS50109"/>
    </source>
</evidence>
<evidence type="ECO:0000256" key="9">
    <source>
        <dbReference type="SAM" id="Phobius"/>
    </source>
</evidence>
<keyword evidence="11" id="KW-0067">ATP-binding</keyword>
<evidence type="ECO:0000256" key="6">
    <source>
        <dbReference type="ARBA" id="ARBA00022777"/>
    </source>
</evidence>
<dbReference type="InterPro" id="IPR003594">
    <property type="entry name" value="HATPase_dom"/>
</dbReference>
<dbReference type="SMART" id="SM00388">
    <property type="entry name" value="HisKA"/>
    <property type="match status" value="1"/>
</dbReference>
<dbReference type="GO" id="GO:0005524">
    <property type="term" value="F:ATP binding"/>
    <property type="evidence" value="ECO:0007669"/>
    <property type="project" value="UniProtKB-KW"/>
</dbReference>
<evidence type="ECO:0000256" key="1">
    <source>
        <dbReference type="ARBA" id="ARBA00000085"/>
    </source>
</evidence>
<gene>
    <name evidence="11" type="ORF">NNL22_16215</name>
</gene>
<dbReference type="Gene3D" id="2.60.40.1190">
    <property type="match status" value="1"/>
</dbReference>
<dbReference type="InterPro" id="IPR003661">
    <property type="entry name" value="HisK_dim/P_dom"/>
</dbReference>
<dbReference type="InterPro" id="IPR036097">
    <property type="entry name" value="HisK_dim/P_sf"/>
</dbReference>
<keyword evidence="3" id="KW-0597">Phosphoprotein</keyword>
<feature type="transmembrane region" description="Helical" evidence="9">
    <location>
        <begin position="396"/>
        <end position="418"/>
    </location>
</feature>
<dbReference type="SMART" id="SM00387">
    <property type="entry name" value="HATPase_c"/>
    <property type="match status" value="1"/>
</dbReference>
<sequence length="697" mass="78393">MRLRHQLFLISLLTLLIPWAGYLFIQELEQTLRQNQLTNLSQHAKLITEQLAKKSIELPEPSAKGHRPVYAFKLPAPIILDGYFDDWRAASQDLTPLKSATSELSVAYQAGVRGKHFYLFIKVATPETTYRNPGKRALQNSDHLLLKLATPQGGVIDTIASPIAPGPVDLLARSGTRRFIKDTSLRGYWQDTREGYQVELEIPLSRVKDGIGFAIVKASVNTNQQTWSGITPPEERRRLPAVIHRMSALESLIEPYHRDFTRISLIDNQHWVIAQIGQTNEEIYSAPWQQGEYESLAREILLSLFKAVLGQQKPADSEQQTAPGQRDNQAIRIALKNQSTTDWFHDPVNNQAIIAAAYPINITSANQNNRAVQGVILVEQTTDAIASLSDSAMVKLIAISFSVVLLIVFVLLGFSSLLSWRVTRLRNQIDSSISEDGRIRHEFLPSTTKDELGDLSRSFAAMHQEVTHYTEYLENFSRKLSHELKTPLAIVRSSIENLTLNEQLFIKEHFDEVSTYLQRADEGTKRLSLIIQSMSEASRLEKSIESTEKEIFNLTDVVLSTGEAFKGLLTQHHIDIQVSPEERPILGAPELIAQLMDKLVDNAKDFTQPGGKIVISLCTKGRDYLLSVSNEGPLLPKKMQREIFSSFISLRDEQQKEGHMGQGLVIVKLITEYHDGTVNAYNLKDESGVCFEVRLPV</sequence>
<dbReference type="SUPFAM" id="SSF55874">
    <property type="entry name" value="ATPase domain of HSP90 chaperone/DNA topoisomerase II/histidine kinase"/>
    <property type="match status" value="1"/>
</dbReference>
<dbReference type="SUPFAM" id="SSF47384">
    <property type="entry name" value="Homodimeric domain of signal transducing histidine kinase"/>
    <property type="match status" value="1"/>
</dbReference>
<keyword evidence="9" id="KW-0472">Membrane</keyword>
<keyword evidence="6" id="KW-0418">Kinase</keyword>
<evidence type="ECO:0000256" key="3">
    <source>
        <dbReference type="ARBA" id="ARBA00022553"/>
    </source>
</evidence>
<dbReference type="Gene3D" id="1.10.287.130">
    <property type="match status" value="1"/>
</dbReference>
<keyword evidence="5 9" id="KW-0812">Transmembrane</keyword>
<dbReference type="PANTHER" id="PTHR45436">
    <property type="entry name" value="SENSOR HISTIDINE KINASE YKOH"/>
    <property type="match status" value="1"/>
</dbReference>
<evidence type="ECO:0000313" key="12">
    <source>
        <dbReference type="Proteomes" id="UP001164472"/>
    </source>
</evidence>
<keyword evidence="4" id="KW-0808">Transferase</keyword>
<dbReference type="Pfam" id="PF02518">
    <property type="entry name" value="HATPase_c"/>
    <property type="match status" value="1"/>
</dbReference>
<keyword evidence="7 9" id="KW-1133">Transmembrane helix</keyword>
<dbReference type="AlphaFoldDB" id="A0A9E8HH32"/>
<evidence type="ECO:0000256" key="7">
    <source>
        <dbReference type="ARBA" id="ARBA00022989"/>
    </source>
</evidence>
<dbReference type="Gene3D" id="6.10.340.10">
    <property type="match status" value="1"/>
</dbReference>
<accession>A0A9E8HH32</accession>
<dbReference type="KEGG" id="asem:NNL22_16215"/>
<proteinExistence type="predicted"/>
<dbReference type="InterPro" id="IPR050428">
    <property type="entry name" value="TCS_sensor_his_kinase"/>
</dbReference>
<dbReference type="EC" id="2.7.13.3" evidence="2"/>
<dbReference type="GO" id="GO:0000155">
    <property type="term" value="F:phosphorelay sensor kinase activity"/>
    <property type="evidence" value="ECO:0007669"/>
    <property type="project" value="InterPro"/>
</dbReference>
<keyword evidence="8" id="KW-0175">Coiled coil</keyword>
<evidence type="ECO:0000256" key="4">
    <source>
        <dbReference type="ARBA" id="ARBA00022679"/>
    </source>
</evidence>
<keyword evidence="11" id="KW-0547">Nucleotide-binding</keyword>
<dbReference type="InterPro" id="IPR005467">
    <property type="entry name" value="His_kinase_dom"/>
</dbReference>
<evidence type="ECO:0000256" key="2">
    <source>
        <dbReference type="ARBA" id="ARBA00012438"/>
    </source>
</evidence>
<dbReference type="PROSITE" id="PS50109">
    <property type="entry name" value="HIS_KIN"/>
    <property type="match status" value="1"/>
</dbReference>
<feature type="domain" description="Histidine kinase" evidence="10">
    <location>
        <begin position="479"/>
        <end position="697"/>
    </location>
</feature>
<dbReference type="InterPro" id="IPR036890">
    <property type="entry name" value="HATPase_C_sf"/>
</dbReference>
<organism evidence="11 12">
    <name type="scientific">Alkalimarinus sediminis</name>
    <dbReference type="NCBI Taxonomy" id="1632866"/>
    <lineage>
        <taxon>Bacteria</taxon>
        <taxon>Pseudomonadati</taxon>
        <taxon>Pseudomonadota</taxon>
        <taxon>Gammaproteobacteria</taxon>
        <taxon>Alteromonadales</taxon>
        <taxon>Alteromonadaceae</taxon>
        <taxon>Alkalimarinus</taxon>
    </lineage>
</organism>
<dbReference type="Proteomes" id="UP001164472">
    <property type="component" value="Chromosome"/>
</dbReference>
<dbReference type="RefSeq" id="WP_251812634.1">
    <property type="nucleotide sequence ID" value="NZ_CP101527.1"/>
</dbReference>
<dbReference type="CDD" id="cd00082">
    <property type="entry name" value="HisKA"/>
    <property type="match status" value="1"/>
</dbReference>
<dbReference type="Pfam" id="PF00512">
    <property type="entry name" value="HisKA"/>
    <property type="match status" value="1"/>
</dbReference>
<evidence type="ECO:0000256" key="5">
    <source>
        <dbReference type="ARBA" id="ARBA00022692"/>
    </source>
</evidence>
<comment type="catalytic activity">
    <reaction evidence="1">
        <text>ATP + protein L-histidine = ADP + protein N-phospho-L-histidine.</text>
        <dbReference type="EC" id="2.7.13.3"/>
    </reaction>
</comment>
<dbReference type="Gene3D" id="3.30.565.10">
    <property type="entry name" value="Histidine kinase-like ATPase, C-terminal domain"/>
    <property type="match status" value="1"/>
</dbReference>
<dbReference type="PANTHER" id="PTHR45436:SF5">
    <property type="entry name" value="SENSOR HISTIDINE KINASE TRCS"/>
    <property type="match status" value="1"/>
</dbReference>
<evidence type="ECO:0000256" key="8">
    <source>
        <dbReference type="SAM" id="Coils"/>
    </source>
</evidence>
<evidence type="ECO:0000313" key="11">
    <source>
        <dbReference type="EMBL" id="UZW74548.1"/>
    </source>
</evidence>
<keyword evidence="12" id="KW-1185">Reference proteome</keyword>